<dbReference type="Gene3D" id="3.30.160.60">
    <property type="entry name" value="Classic Zinc Finger"/>
    <property type="match status" value="2"/>
</dbReference>
<organism evidence="9">
    <name type="scientific">Arion vulgaris</name>
    <dbReference type="NCBI Taxonomy" id="1028688"/>
    <lineage>
        <taxon>Eukaryota</taxon>
        <taxon>Metazoa</taxon>
        <taxon>Spiralia</taxon>
        <taxon>Lophotrochozoa</taxon>
        <taxon>Mollusca</taxon>
        <taxon>Gastropoda</taxon>
        <taxon>Heterobranchia</taxon>
        <taxon>Euthyneura</taxon>
        <taxon>Panpulmonata</taxon>
        <taxon>Eupulmonata</taxon>
        <taxon>Stylommatophora</taxon>
        <taxon>Helicina</taxon>
        <taxon>Arionoidea</taxon>
        <taxon>Arionidae</taxon>
        <taxon>Arion</taxon>
    </lineage>
</organism>
<dbReference type="EMBL" id="HACG01001999">
    <property type="protein sequence ID" value="CEK48864.1"/>
    <property type="molecule type" value="Transcribed_RNA"/>
</dbReference>
<dbReference type="InterPro" id="IPR013087">
    <property type="entry name" value="Znf_C2H2_type"/>
</dbReference>
<sequence length="186" mass="20690">VDVSNEHNDSSGGSIKMEDGRSVEQIIQLNDTELQMNEEKVGSDCVGHDEKSAEFCDAQGCYGGIVQSGSTESGELLSDVSVHIDNACMSYELTSCVGNKKHEKIRIVGNAYTCSVCGLVFGLRHPLRTGGKKSYKCEVCDEDFTCFLDLRKHKKVHKDVKPYKCEVCSARFVRLNDLCRHHRVHT</sequence>
<proteinExistence type="predicted"/>
<keyword evidence="2" id="KW-0479">Metal-binding</keyword>
<evidence type="ECO:0000256" key="3">
    <source>
        <dbReference type="ARBA" id="ARBA00022737"/>
    </source>
</evidence>
<accession>A0A0B6XY68</accession>
<dbReference type="PANTHER" id="PTHR24381:SF393">
    <property type="entry name" value="CHROMATIN-LINKED ADAPTOR FOR MSL PROTEINS, ISOFORM B"/>
    <property type="match status" value="1"/>
</dbReference>
<protein>
    <recommendedName>
        <fullName evidence="8">C2H2-type domain-containing protein</fullName>
    </recommendedName>
</protein>
<name>A0A0B6XY68_9EUPU</name>
<feature type="domain" description="C2H2-type" evidence="8">
    <location>
        <begin position="135"/>
        <end position="162"/>
    </location>
</feature>
<keyword evidence="3" id="KW-0677">Repeat</keyword>
<evidence type="ECO:0000256" key="4">
    <source>
        <dbReference type="ARBA" id="ARBA00022771"/>
    </source>
</evidence>
<feature type="non-terminal residue" evidence="9">
    <location>
        <position position="1"/>
    </location>
</feature>
<gene>
    <name evidence="9" type="primary">ORF5428</name>
</gene>
<evidence type="ECO:0000256" key="7">
    <source>
        <dbReference type="PROSITE-ProRule" id="PRU00042"/>
    </source>
</evidence>
<dbReference type="PROSITE" id="PS50157">
    <property type="entry name" value="ZINC_FINGER_C2H2_2"/>
    <property type="match status" value="2"/>
</dbReference>
<dbReference type="FunFam" id="3.30.160.60:FF:000446">
    <property type="entry name" value="Zinc finger protein"/>
    <property type="match status" value="1"/>
</dbReference>
<feature type="non-terminal residue" evidence="9">
    <location>
        <position position="186"/>
    </location>
</feature>
<dbReference type="SMART" id="SM00355">
    <property type="entry name" value="ZnF_C2H2"/>
    <property type="match status" value="2"/>
</dbReference>
<dbReference type="GO" id="GO:0000977">
    <property type="term" value="F:RNA polymerase II transcription regulatory region sequence-specific DNA binding"/>
    <property type="evidence" value="ECO:0007669"/>
    <property type="project" value="TreeGrafter"/>
</dbReference>
<keyword evidence="6" id="KW-0539">Nucleus</keyword>
<dbReference type="AlphaFoldDB" id="A0A0B6XY68"/>
<evidence type="ECO:0000256" key="2">
    <source>
        <dbReference type="ARBA" id="ARBA00022723"/>
    </source>
</evidence>
<keyword evidence="4 7" id="KW-0863">Zinc-finger</keyword>
<evidence type="ECO:0000313" key="9">
    <source>
        <dbReference type="EMBL" id="CEK48864.1"/>
    </source>
</evidence>
<dbReference type="SUPFAM" id="SSF57667">
    <property type="entry name" value="beta-beta-alpha zinc fingers"/>
    <property type="match status" value="1"/>
</dbReference>
<evidence type="ECO:0000256" key="5">
    <source>
        <dbReference type="ARBA" id="ARBA00022833"/>
    </source>
</evidence>
<comment type="subcellular location">
    <subcellularLocation>
        <location evidence="1">Nucleus</location>
    </subcellularLocation>
</comment>
<reference evidence="9" key="1">
    <citation type="submission" date="2014-12" db="EMBL/GenBank/DDBJ databases">
        <title>Insight into the proteome of Arion vulgaris.</title>
        <authorList>
            <person name="Aradska J."/>
            <person name="Bulat T."/>
            <person name="Smidak R."/>
            <person name="Sarate P."/>
            <person name="Gangsoo J."/>
            <person name="Sialana F."/>
            <person name="Bilban M."/>
            <person name="Lubec G."/>
        </authorList>
    </citation>
    <scope>NUCLEOTIDE SEQUENCE</scope>
    <source>
        <tissue evidence="9">Skin</tissue>
    </source>
</reference>
<evidence type="ECO:0000259" key="8">
    <source>
        <dbReference type="PROSITE" id="PS50157"/>
    </source>
</evidence>
<dbReference type="InterPro" id="IPR036236">
    <property type="entry name" value="Znf_C2H2_sf"/>
</dbReference>
<dbReference type="Pfam" id="PF13912">
    <property type="entry name" value="zf-C2H2_6"/>
    <property type="match status" value="1"/>
</dbReference>
<dbReference type="GO" id="GO:0005634">
    <property type="term" value="C:nucleus"/>
    <property type="evidence" value="ECO:0007669"/>
    <property type="project" value="UniProtKB-SubCell"/>
</dbReference>
<feature type="domain" description="C2H2-type" evidence="8">
    <location>
        <begin position="163"/>
        <end position="186"/>
    </location>
</feature>
<keyword evidence="5" id="KW-0862">Zinc</keyword>
<evidence type="ECO:0000256" key="1">
    <source>
        <dbReference type="ARBA" id="ARBA00004123"/>
    </source>
</evidence>
<dbReference type="GO" id="GO:0000981">
    <property type="term" value="F:DNA-binding transcription factor activity, RNA polymerase II-specific"/>
    <property type="evidence" value="ECO:0007669"/>
    <property type="project" value="TreeGrafter"/>
</dbReference>
<dbReference type="PANTHER" id="PTHR24381">
    <property type="entry name" value="ZINC FINGER PROTEIN"/>
    <property type="match status" value="1"/>
</dbReference>
<dbReference type="Pfam" id="PF00096">
    <property type="entry name" value="zf-C2H2"/>
    <property type="match status" value="1"/>
</dbReference>
<evidence type="ECO:0000256" key="6">
    <source>
        <dbReference type="ARBA" id="ARBA00023242"/>
    </source>
</evidence>
<dbReference type="GO" id="GO:0008270">
    <property type="term" value="F:zinc ion binding"/>
    <property type="evidence" value="ECO:0007669"/>
    <property type="project" value="UniProtKB-KW"/>
</dbReference>
<dbReference type="PROSITE" id="PS00028">
    <property type="entry name" value="ZINC_FINGER_C2H2_1"/>
    <property type="match status" value="2"/>
</dbReference>